<feature type="region of interest" description="Disordered" evidence="1">
    <location>
        <begin position="483"/>
        <end position="515"/>
    </location>
</feature>
<accession>A0AAD8PKP8</accession>
<reference evidence="2" key="1">
    <citation type="submission" date="2021-06" db="EMBL/GenBank/DDBJ databases">
        <title>Comparative genomics, transcriptomics and evolutionary studies reveal genomic signatures of adaptation to plant cell wall in hemibiotrophic fungi.</title>
        <authorList>
            <consortium name="DOE Joint Genome Institute"/>
            <person name="Baroncelli R."/>
            <person name="Diaz J.F."/>
            <person name="Benocci T."/>
            <person name="Peng M."/>
            <person name="Battaglia E."/>
            <person name="Haridas S."/>
            <person name="Andreopoulos W."/>
            <person name="Labutti K."/>
            <person name="Pangilinan J."/>
            <person name="Floch G.L."/>
            <person name="Makela M.R."/>
            <person name="Henrissat B."/>
            <person name="Grigoriev I.V."/>
            <person name="Crouch J.A."/>
            <person name="De Vries R.P."/>
            <person name="Sukno S.A."/>
            <person name="Thon M.R."/>
        </authorList>
    </citation>
    <scope>NUCLEOTIDE SEQUENCE</scope>
    <source>
        <strain evidence="2">CBS 125086</strain>
    </source>
</reference>
<evidence type="ECO:0000313" key="3">
    <source>
        <dbReference type="Proteomes" id="UP001230504"/>
    </source>
</evidence>
<dbReference type="AlphaFoldDB" id="A0AAD8PKP8"/>
<name>A0AAD8PKP8_9PEZI</name>
<sequence>MPPVSSGNTEDERPAPNMPSRESVSMTAPSKSPTPTTRIRTIPKGASNFQALREELRKRAATSKEFNEIWESEALPHLRKTLNDNYNGDYSITIQFNYDSSTRLVEVMTSKILSKHVHQEVKSKVLPCFEHAPQLMVEIRFLVGNIIHTADITRLSQDSEDQWAKPKNPFKYSVQVCGDSVGVEGTDGAATLGPAVKLGNNRGWLINWHLFEGIQNWATLDVGSGVPDHHLVHPAPMDCPETESPKRIAKLHAFSGPMFKTYRPSKSLRLFATAIPHDGETTTNVVTDWAFCIANRDKRLQNRLRYAPPGIEFEDVSGLMRGQFMGNPQLQIIGTTGRSSGFRYAVVCETPAEVRKLPMEPTREWYLEQANIVSTFDWVCEGPGMPGDSGAAVVHEETECVLGQIWGRNCYGGSQSDLRVTYFTHIMDIFDDIRDRYPNEGPLTLILGEDNRTSNTNLRNGPSTLNAPRLTSTLDTSVRSNTIWDTGDEHTTDERMGEEPTWGMGHQNMSRRSAANASFEDDGIMMRRSSMMIAT</sequence>
<evidence type="ECO:0000313" key="2">
    <source>
        <dbReference type="EMBL" id="KAK1566292.1"/>
    </source>
</evidence>
<dbReference type="Proteomes" id="UP001230504">
    <property type="component" value="Unassembled WGS sequence"/>
</dbReference>
<proteinExistence type="predicted"/>
<gene>
    <name evidence="2" type="ORF">LY79DRAFT_529051</name>
</gene>
<feature type="compositionally biased region" description="Low complexity" evidence="1">
    <location>
        <begin position="29"/>
        <end position="43"/>
    </location>
</feature>
<keyword evidence="3" id="KW-1185">Reference proteome</keyword>
<feature type="compositionally biased region" description="Basic and acidic residues" evidence="1">
    <location>
        <begin position="487"/>
        <end position="498"/>
    </location>
</feature>
<protein>
    <submittedName>
        <fullName evidence="2">Uncharacterized protein</fullName>
    </submittedName>
</protein>
<organism evidence="2 3">
    <name type="scientific">Colletotrichum navitas</name>
    <dbReference type="NCBI Taxonomy" id="681940"/>
    <lineage>
        <taxon>Eukaryota</taxon>
        <taxon>Fungi</taxon>
        <taxon>Dikarya</taxon>
        <taxon>Ascomycota</taxon>
        <taxon>Pezizomycotina</taxon>
        <taxon>Sordariomycetes</taxon>
        <taxon>Hypocreomycetidae</taxon>
        <taxon>Glomerellales</taxon>
        <taxon>Glomerellaceae</taxon>
        <taxon>Colletotrichum</taxon>
        <taxon>Colletotrichum graminicola species complex</taxon>
    </lineage>
</organism>
<dbReference type="RefSeq" id="XP_060407475.1">
    <property type="nucleotide sequence ID" value="XM_060556083.1"/>
</dbReference>
<comment type="caution">
    <text evidence="2">The sequence shown here is derived from an EMBL/GenBank/DDBJ whole genome shotgun (WGS) entry which is preliminary data.</text>
</comment>
<dbReference type="EMBL" id="JAHLJV010000147">
    <property type="protein sequence ID" value="KAK1566292.1"/>
    <property type="molecule type" value="Genomic_DNA"/>
</dbReference>
<feature type="region of interest" description="Disordered" evidence="1">
    <location>
        <begin position="1"/>
        <end position="43"/>
    </location>
</feature>
<evidence type="ECO:0000256" key="1">
    <source>
        <dbReference type="SAM" id="MobiDB-lite"/>
    </source>
</evidence>
<dbReference type="GeneID" id="85440323"/>